<protein>
    <submittedName>
        <fullName evidence="1">Uncharacterized protein</fullName>
    </submittedName>
</protein>
<gene>
    <name evidence="1" type="ORF">LCGC14_1030340</name>
</gene>
<reference evidence="1" key="1">
    <citation type="journal article" date="2015" name="Nature">
        <title>Complex archaea that bridge the gap between prokaryotes and eukaryotes.</title>
        <authorList>
            <person name="Spang A."/>
            <person name="Saw J.H."/>
            <person name="Jorgensen S.L."/>
            <person name="Zaremba-Niedzwiedzka K."/>
            <person name="Martijn J."/>
            <person name="Lind A.E."/>
            <person name="van Eijk R."/>
            <person name="Schleper C."/>
            <person name="Guy L."/>
            <person name="Ettema T.J."/>
        </authorList>
    </citation>
    <scope>NUCLEOTIDE SEQUENCE</scope>
</reference>
<name>A0A0F9MUS2_9ZZZZ</name>
<dbReference type="EMBL" id="LAZR01004179">
    <property type="protein sequence ID" value="KKN11055.1"/>
    <property type="molecule type" value="Genomic_DNA"/>
</dbReference>
<organism evidence="1">
    <name type="scientific">marine sediment metagenome</name>
    <dbReference type="NCBI Taxonomy" id="412755"/>
    <lineage>
        <taxon>unclassified sequences</taxon>
        <taxon>metagenomes</taxon>
        <taxon>ecological metagenomes</taxon>
    </lineage>
</organism>
<evidence type="ECO:0000313" key="1">
    <source>
        <dbReference type="EMBL" id="KKN11055.1"/>
    </source>
</evidence>
<dbReference type="AlphaFoldDB" id="A0A0F9MUS2"/>
<sequence length="87" mass="9625">MGYVIPPPPPPQGCITFSKPVSELKWDAFKTAFAARQNIVMLTDFPGDLMYLTLDEEAEIISELRCVYCNTKHNATEKNCGNCGAVL</sequence>
<proteinExistence type="predicted"/>
<comment type="caution">
    <text evidence="1">The sequence shown here is derived from an EMBL/GenBank/DDBJ whole genome shotgun (WGS) entry which is preliminary data.</text>
</comment>
<accession>A0A0F9MUS2</accession>